<keyword evidence="3" id="KW-1185">Reference proteome</keyword>
<evidence type="ECO:0000259" key="1">
    <source>
        <dbReference type="Pfam" id="PF08463"/>
    </source>
</evidence>
<dbReference type="InterPro" id="IPR013670">
    <property type="entry name" value="EcoEI_R_C_dom"/>
</dbReference>
<proteinExistence type="predicted"/>
<dbReference type="EMBL" id="JAQOSO010000016">
    <property type="protein sequence ID" value="MDJ1173277.1"/>
    <property type="molecule type" value="Genomic_DNA"/>
</dbReference>
<dbReference type="PANTHER" id="PTHR47396">
    <property type="entry name" value="TYPE I RESTRICTION ENZYME ECOKI R PROTEIN"/>
    <property type="match status" value="1"/>
</dbReference>
<protein>
    <submittedName>
        <fullName evidence="2">Type I restriction-modification enzyme R subunit C-terminal domain-containing protein</fullName>
    </submittedName>
</protein>
<comment type="caution">
    <text evidence="2">The sequence shown here is derived from an EMBL/GenBank/DDBJ whole genome shotgun (WGS) entry which is preliminary data.</text>
</comment>
<dbReference type="PANTHER" id="PTHR47396:SF1">
    <property type="entry name" value="ATP-DEPENDENT HELICASE IRC3-RELATED"/>
    <property type="match status" value="1"/>
</dbReference>
<accession>A0ABT7B282</accession>
<feature type="domain" description="EcoEI R protein C-terminal" evidence="1">
    <location>
        <begin position="102"/>
        <end position="249"/>
    </location>
</feature>
<organism evidence="2 3">
    <name type="scientific">Roseofilum capinflatum BLCC-M114</name>
    <dbReference type="NCBI Taxonomy" id="3022440"/>
    <lineage>
        <taxon>Bacteria</taxon>
        <taxon>Bacillati</taxon>
        <taxon>Cyanobacteriota</taxon>
        <taxon>Cyanophyceae</taxon>
        <taxon>Desertifilales</taxon>
        <taxon>Desertifilaceae</taxon>
        <taxon>Roseofilum</taxon>
        <taxon>Roseofilum capinflatum</taxon>
    </lineage>
</organism>
<name>A0ABT7B282_9CYAN</name>
<evidence type="ECO:0000313" key="2">
    <source>
        <dbReference type="EMBL" id="MDJ1173277.1"/>
    </source>
</evidence>
<dbReference type="Pfam" id="PF08463">
    <property type="entry name" value="EcoEI_R_C"/>
    <property type="match status" value="1"/>
</dbReference>
<reference evidence="2 3" key="1">
    <citation type="submission" date="2023-01" db="EMBL/GenBank/DDBJ databases">
        <title>Novel diversity within Roseofilum (Cyanobacteria; Desertifilaceae) from marine benthic mats with descriptions of four novel species.</title>
        <authorList>
            <person name="Wang Y."/>
            <person name="Berthold D.E."/>
            <person name="Hu J."/>
            <person name="Lefler F.W."/>
            <person name="Laughinghouse H.D. IV."/>
        </authorList>
    </citation>
    <scope>NUCLEOTIDE SEQUENCE [LARGE SCALE GENOMIC DNA]</scope>
    <source>
        <strain evidence="2 3">BLCC-M114</strain>
    </source>
</reference>
<gene>
    <name evidence="2" type="ORF">PMG25_04150</name>
</gene>
<dbReference type="Proteomes" id="UP001235849">
    <property type="component" value="Unassembled WGS sequence"/>
</dbReference>
<dbReference type="InterPro" id="IPR050742">
    <property type="entry name" value="Helicase_Restrict-Modif_Enz"/>
</dbReference>
<dbReference type="RefSeq" id="WP_283765649.1">
    <property type="nucleotide sequence ID" value="NZ_JAQOSO010000016.1"/>
</dbReference>
<sequence length="255" mass="29545">MKQTSDFETLRDKVRDLGSNLGQKANIPMVAQKLELITDIQQEEWWRDATPESIESLRCDLRELVKFVDRSHQEIVYTDFTDELGELREAEVPTTTPAFSREQYRKKVETYLRSNSNHVAIAKLKRNLPLTDEDLTELEKMLFESEAVENRDKFEEVYGKETSLKLFVRKIVGLDRKAAKEAFSQYLDTNNFSANQIRFIENIIDYLTQNGVMSPGLLYEPPFTNWHSDGLDGVFADSDVDDILEILTEFETRAS</sequence>
<evidence type="ECO:0000313" key="3">
    <source>
        <dbReference type="Proteomes" id="UP001235849"/>
    </source>
</evidence>